<dbReference type="OrthoDB" id="7185741at2"/>
<dbReference type="RefSeq" id="WP_135203329.1">
    <property type="nucleotide sequence ID" value="NZ_SPVG01000200.1"/>
</dbReference>
<proteinExistence type="predicted"/>
<reference evidence="1 2" key="1">
    <citation type="submission" date="2019-03" db="EMBL/GenBank/DDBJ databases">
        <title>Draft Genome Sequence of Duganella callidus sp. nov., a Novel Duganella Species Isolated from Cultivated Soil.</title>
        <authorList>
            <person name="Raths R."/>
            <person name="Peta V."/>
            <person name="Bucking H."/>
        </authorList>
    </citation>
    <scope>NUCLEOTIDE SEQUENCE [LARGE SCALE GENOMIC DNA]</scope>
    <source>
        <strain evidence="1 2">DN04</strain>
    </source>
</reference>
<keyword evidence="2" id="KW-1185">Reference proteome</keyword>
<organism evidence="1 2">
    <name type="scientific">Duganella callida</name>
    <dbReference type="NCBI Taxonomy" id="2561932"/>
    <lineage>
        <taxon>Bacteria</taxon>
        <taxon>Pseudomonadati</taxon>
        <taxon>Pseudomonadota</taxon>
        <taxon>Betaproteobacteria</taxon>
        <taxon>Burkholderiales</taxon>
        <taxon>Oxalobacteraceae</taxon>
        <taxon>Telluria group</taxon>
        <taxon>Duganella</taxon>
    </lineage>
</organism>
<comment type="caution">
    <text evidence="1">The sequence shown here is derived from an EMBL/GenBank/DDBJ whole genome shotgun (WGS) entry which is preliminary data.</text>
</comment>
<name>A0A4Y9S831_9BURK</name>
<dbReference type="Proteomes" id="UP000297729">
    <property type="component" value="Unassembled WGS sequence"/>
</dbReference>
<sequence>MGGRKLNLYCCAYAGSSLNPELGPALSAAQSAQALKPTYWRARASELDSLETSASQMRSARKPYGAIKVVTCRRPNRRP</sequence>
<gene>
    <name evidence="1" type="ORF">E4L98_20130</name>
</gene>
<protein>
    <submittedName>
        <fullName evidence="1">Uncharacterized protein</fullName>
    </submittedName>
</protein>
<accession>A0A4Y9S831</accession>
<evidence type="ECO:0000313" key="1">
    <source>
        <dbReference type="EMBL" id="TFW17650.1"/>
    </source>
</evidence>
<dbReference type="EMBL" id="SPVG01000200">
    <property type="protein sequence ID" value="TFW17650.1"/>
    <property type="molecule type" value="Genomic_DNA"/>
</dbReference>
<evidence type="ECO:0000313" key="2">
    <source>
        <dbReference type="Proteomes" id="UP000297729"/>
    </source>
</evidence>
<dbReference type="AlphaFoldDB" id="A0A4Y9S831"/>